<proteinExistence type="predicted"/>
<dbReference type="Proteomes" id="UP001159363">
    <property type="component" value="Chromosome 9"/>
</dbReference>
<evidence type="ECO:0000313" key="1">
    <source>
        <dbReference type="EMBL" id="KAJ8873754.1"/>
    </source>
</evidence>
<evidence type="ECO:0000313" key="2">
    <source>
        <dbReference type="Proteomes" id="UP001159363"/>
    </source>
</evidence>
<accession>A0ABQ9GP05</accession>
<name>A0ABQ9GP05_9NEOP</name>
<gene>
    <name evidence="1" type="ORF">PR048_024588</name>
</gene>
<organism evidence="1 2">
    <name type="scientific">Dryococelus australis</name>
    <dbReference type="NCBI Taxonomy" id="614101"/>
    <lineage>
        <taxon>Eukaryota</taxon>
        <taxon>Metazoa</taxon>
        <taxon>Ecdysozoa</taxon>
        <taxon>Arthropoda</taxon>
        <taxon>Hexapoda</taxon>
        <taxon>Insecta</taxon>
        <taxon>Pterygota</taxon>
        <taxon>Neoptera</taxon>
        <taxon>Polyneoptera</taxon>
        <taxon>Phasmatodea</taxon>
        <taxon>Verophasmatodea</taxon>
        <taxon>Anareolatae</taxon>
        <taxon>Phasmatidae</taxon>
        <taxon>Eurycanthinae</taxon>
        <taxon>Dryococelus</taxon>
    </lineage>
</organism>
<comment type="caution">
    <text evidence="1">The sequence shown here is derived from an EMBL/GenBank/DDBJ whole genome shotgun (WGS) entry which is preliminary data.</text>
</comment>
<protein>
    <submittedName>
        <fullName evidence="1">Uncharacterized protein</fullName>
    </submittedName>
</protein>
<dbReference type="EMBL" id="JARBHB010000010">
    <property type="protein sequence ID" value="KAJ8873754.1"/>
    <property type="molecule type" value="Genomic_DNA"/>
</dbReference>
<reference evidence="1 2" key="1">
    <citation type="submission" date="2023-02" db="EMBL/GenBank/DDBJ databases">
        <title>LHISI_Scaffold_Assembly.</title>
        <authorList>
            <person name="Stuart O.P."/>
            <person name="Cleave R."/>
            <person name="Magrath M.J.L."/>
            <person name="Mikheyev A.S."/>
        </authorList>
    </citation>
    <scope>NUCLEOTIDE SEQUENCE [LARGE SCALE GENOMIC DNA]</scope>
    <source>
        <strain evidence="1">Daus_M_001</strain>
        <tissue evidence="1">Leg muscle</tissue>
    </source>
</reference>
<keyword evidence="2" id="KW-1185">Reference proteome</keyword>
<sequence>MKDEVGVGKFADRIRKIKKADQHAMDAYVNDVSGELGKFKCLVKDTIFRESVESAVSIIEADQCALDEKTTPTQCRKKQGACCAFGSKQQLAKDCQKSSSSKNNEQLN</sequence>